<keyword evidence="4" id="KW-1185">Reference proteome</keyword>
<protein>
    <submittedName>
        <fullName evidence="3">Uncharacterized protein</fullName>
    </submittedName>
</protein>
<dbReference type="EMBL" id="ABOX02000034">
    <property type="protein sequence ID" value="EEF58974.1"/>
    <property type="molecule type" value="Genomic_DNA"/>
</dbReference>
<keyword evidence="2" id="KW-1133">Transmembrane helix</keyword>
<accession>B9XMD2</accession>
<organism evidence="3 4">
    <name type="scientific">Pedosphaera parvula (strain Ellin514)</name>
    <dbReference type="NCBI Taxonomy" id="320771"/>
    <lineage>
        <taxon>Bacteria</taxon>
        <taxon>Pseudomonadati</taxon>
        <taxon>Verrucomicrobiota</taxon>
        <taxon>Pedosphaerae</taxon>
        <taxon>Pedosphaerales</taxon>
        <taxon>Pedosphaeraceae</taxon>
        <taxon>Pedosphaera</taxon>
    </lineage>
</organism>
<evidence type="ECO:0000313" key="3">
    <source>
        <dbReference type="EMBL" id="EEF58974.1"/>
    </source>
</evidence>
<dbReference type="STRING" id="320771.Cflav_PD2023"/>
<evidence type="ECO:0000256" key="1">
    <source>
        <dbReference type="SAM" id="MobiDB-lite"/>
    </source>
</evidence>
<evidence type="ECO:0000313" key="4">
    <source>
        <dbReference type="Proteomes" id="UP000003688"/>
    </source>
</evidence>
<feature type="compositionally biased region" description="Polar residues" evidence="1">
    <location>
        <begin position="136"/>
        <end position="157"/>
    </location>
</feature>
<feature type="transmembrane region" description="Helical" evidence="2">
    <location>
        <begin position="6"/>
        <end position="29"/>
    </location>
</feature>
<gene>
    <name evidence="3" type="ORF">Cflav_PD2023</name>
</gene>
<evidence type="ECO:0000256" key="2">
    <source>
        <dbReference type="SAM" id="Phobius"/>
    </source>
</evidence>
<dbReference type="AlphaFoldDB" id="B9XMD2"/>
<dbReference type="Proteomes" id="UP000003688">
    <property type="component" value="Unassembled WGS sequence"/>
</dbReference>
<name>B9XMD2_PEDPL</name>
<dbReference type="RefSeq" id="WP_007416971.1">
    <property type="nucleotide sequence ID" value="NZ_ABOX02000034.1"/>
</dbReference>
<feature type="region of interest" description="Disordered" evidence="1">
    <location>
        <begin position="87"/>
        <end position="157"/>
    </location>
</feature>
<proteinExistence type="predicted"/>
<sequence precursor="true">MKIWKVILATLVIFGAGVVTGGLLVNHVVRIKDQKKIKPLSVQAVTPWQQHNRELLHRMDRELNLTPEQHDRLEKIIIDGQERTKALWKPIAPQMNKESQRVRSELRDELTPEQRKKFDELVKPHPKKQDDKQHHPGTNTAEISTNSPATNSAVTNQ</sequence>
<keyword evidence="2" id="KW-0812">Transmembrane</keyword>
<comment type="caution">
    <text evidence="3">The sequence shown here is derived from an EMBL/GenBank/DDBJ whole genome shotgun (WGS) entry which is preliminary data.</text>
</comment>
<keyword evidence="2" id="KW-0472">Membrane</keyword>
<feature type="compositionally biased region" description="Basic and acidic residues" evidence="1">
    <location>
        <begin position="98"/>
        <end position="134"/>
    </location>
</feature>
<reference evidence="3 4" key="1">
    <citation type="journal article" date="2011" name="J. Bacteriol.">
        <title>Genome sequence of 'Pedosphaera parvula' Ellin514, an aerobic Verrucomicrobial isolate from pasture soil.</title>
        <authorList>
            <person name="Kant R."/>
            <person name="van Passel M.W."/>
            <person name="Sangwan P."/>
            <person name="Palva A."/>
            <person name="Lucas S."/>
            <person name="Copeland A."/>
            <person name="Lapidus A."/>
            <person name="Glavina Del Rio T."/>
            <person name="Dalin E."/>
            <person name="Tice H."/>
            <person name="Bruce D."/>
            <person name="Goodwin L."/>
            <person name="Pitluck S."/>
            <person name="Chertkov O."/>
            <person name="Larimer F.W."/>
            <person name="Land M.L."/>
            <person name="Hauser L."/>
            <person name="Brettin T.S."/>
            <person name="Detter J.C."/>
            <person name="Han S."/>
            <person name="de Vos W.M."/>
            <person name="Janssen P.H."/>
            <person name="Smidt H."/>
        </authorList>
    </citation>
    <scope>NUCLEOTIDE SEQUENCE [LARGE SCALE GENOMIC DNA]</scope>
    <source>
        <strain evidence="3 4">Ellin514</strain>
    </source>
</reference>
<dbReference type="OrthoDB" id="7031832at2"/>